<evidence type="ECO:0000313" key="2">
    <source>
        <dbReference type="EMBL" id="STT57016.1"/>
    </source>
</evidence>
<protein>
    <submittedName>
        <fullName evidence="1">Uncharacterized protein</fullName>
    </submittedName>
</protein>
<dbReference type="AlphaFoldDB" id="A0A377VTT3"/>
<accession>A0A377VTT3</accession>
<reference evidence="4 5" key="1">
    <citation type="submission" date="2018-06" db="EMBL/GenBank/DDBJ databases">
        <authorList>
            <consortium name="Pathogen Informatics"/>
            <person name="Doyle S."/>
        </authorList>
    </citation>
    <scope>NUCLEOTIDE SEQUENCE [LARGE SCALE GENOMIC DNA]</scope>
    <source>
        <strain evidence="3 6">NCTC204</strain>
        <strain evidence="2 4">NCTC8849</strain>
        <strain evidence="1 5">NCTC9637</strain>
    </source>
</reference>
<gene>
    <name evidence="3" type="ORF">NCTC204_02590</name>
    <name evidence="2" type="ORF">NCTC8849_05688</name>
    <name evidence="1" type="ORF">NCTC9637_00968</name>
</gene>
<sequence length="230" mass="25675">MKKINALHGQGFAHPVASQHDISANRKQVIAGDWSPINRGEFTLADLGLRHNGNGLVWLRSGVSVHEADHDAGISGKDKTKGRVNGLPFEFVGQWQEYPTKRSFAVSVSTELRRQYYPDDAAFSKAMREAGYVPVRTRKLTGKDARFWLYRVTGNDKGVVAAESAPHKACAPVVQTISKPHPWFKRVALDGKWQYVYADHIRFLTKKRHRVDGVRVQGYTAGGLKVEAIV</sequence>
<evidence type="ECO:0000313" key="4">
    <source>
        <dbReference type="Proteomes" id="UP000254799"/>
    </source>
</evidence>
<evidence type="ECO:0000313" key="3">
    <source>
        <dbReference type="EMBL" id="STU94354.1"/>
    </source>
</evidence>
<evidence type="ECO:0000313" key="5">
    <source>
        <dbReference type="Proteomes" id="UP000255099"/>
    </source>
</evidence>
<dbReference type="Proteomes" id="UP000254799">
    <property type="component" value="Unassembled WGS sequence"/>
</dbReference>
<name>A0A377VTT3_KLEPN</name>
<organism evidence="1 5">
    <name type="scientific">Klebsiella pneumoniae</name>
    <dbReference type="NCBI Taxonomy" id="573"/>
    <lineage>
        <taxon>Bacteria</taxon>
        <taxon>Pseudomonadati</taxon>
        <taxon>Pseudomonadota</taxon>
        <taxon>Gammaproteobacteria</taxon>
        <taxon>Enterobacterales</taxon>
        <taxon>Enterobacteriaceae</taxon>
        <taxon>Klebsiella/Raoultella group</taxon>
        <taxon>Klebsiella</taxon>
        <taxon>Klebsiella pneumoniae complex</taxon>
    </lineage>
</organism>
<dbReference type="RefSeq" id="WP_021538183.1">
    <property type="nucleotide sequence ID" value="NZ_CP040993.1"/>
</dbReference>
<proteinExistence type="predicted"/>
<dbReference type="Proteomes" id="UP000255099">
    <property type="component" value="Unassembled WGS sequence"/>
</dbReference>
<dbReference type="EMBL" id="UGLC01000002">
    <property type="protein sequence ID" value="STT57016.1"/>
    <property type="molecule type" value="Genomic_DNA"/>
</dbReference>
<dbReference type="Proteomes" id="UP000255192">
    <property type="component" value="Unassembled WGS sequence"/>
</dbReference>
<dbReference type="EMBL" id="UGLB01000003">
    <property type="protein sequence ID" value="STT46104.1"/>
    <property type="molecule type" value="Genomic_DNA"/>
</dbReference>
<evidence type="ECO:0000313" key="6">
    <source>
        <dbReference type="Proteomes" id="UP000255192"/>
    </source>
</evidence>
<dbReference type="EMBL" id="UGMD01000002">
    <property type="protein sequence ID" value="STU94354.1"/>
    <property type="molecule type" value="Genomic_DNA"/>
</dbReference>
<evidence type="ECO:0000313" key="1">
    <source>
        <dbReference type="EMBL" id="STT46104.1"/>
    </source>
</evidence>